<keyword evidence="12" id="KW-1185">Reference proteome</keyword>
<protein>
    <recommendedName>
        <fullName evidence="8">Ubiquinone biosynthesis protein</fullName>
    </recommendedName>
</protein>
<dbReference type="InterPro" id="IPR012762">
    <property type="entry name" value="Ubiq_biosynth_COQ9"/>
</dbReference>
<dbReference type="OrthoDB" id="619536at2759"/>
<name>S9UXR4_9TRYP</name>
<reference evidence="11 12" key="1">
    <citation type="journal article" date="2013" name="PLoS ONE">
        <title>Predicting the Proteins of Angomonas deanei, Strigomonas culicis and Their Respective Endosymbionts Reveals New Aspects of the Trypanosomatidae Family.</title>
        <authorList>
            <person name="Motta M.C."/>
            <person name="Martins A.C."/>
            <person name="de Souza S.S."/>
            <person name="Catta-Preta C.M."/>
            <person name="Silva R."/>
            <person name="Klein C.C."/>
            <person name="de Almeida L.G."/>
            <person name="de Lima Cunha O."/>
            <person name="Ciapina L.P."/>
            <person name="Brocchi M."/>
            <person name="Colabardini A.C."/>
            <person name="de Araujo Lima B."/>
            <person name="Machado C.R."/>
            <person name="de Almeida Soares C.M."/>
            <person name="Probst C.M."/>
            <person name="de Menezes C.B."/>
            <person name="Thompson C.E."/>
            <person name="Bartholomeu D.C."/>
            <person name="Gradia D.F."/>
            <person name="Pavoni D.P."/>
            <person name="Grisard E.C."/>
            <person name="Fantinatti-Garboggini F."/>
            <person name="Marchini F.K."/>
            <person name="Rodrigues-Luiz G.F."/>
            <person name="Wagner G."/>
            <person name="Goldman G.H."/>
            <person name="Fietto J.L."/>
            <person name="Elias M.C."/>
            <person name="Goldman M.H."/>
            <person name="Sagot M.F."/>
            <person name="Pereira M."/>
            <person name="Stoco P.H."/>
            <person name="de Mendonca-Neto R.P."/>
            <person name="Teixeira S.M."/>
            <person name="Maciel T.E."/>
            <person name="de Oliveira Mendes T.A."/>
            <person name="Urmenyi T.P."/>
            <person name="de Souza W."/>
            <person name="Schenkman S."/>
            <person name="de Vasconcelos A.T."/>
        </authorList>
    </citation>
    <scope>NUCLEOTIDE SEQUENCE [LARGE SCALE GENOMIC DNA]</scope>
</reference>
<evidence type="ECO:0000256" key="7">
    <source>
        <dbReference type="ARBA" id="ARBA00023128"/>
    </source>
</evidence>
<dbReference type="EMBL" id="ATMH01007511">
    <property type="protein sequence ID" value="EPY23729.1"/>
    <property type="molecule type" value="Genomic_DNA"/>
</dbReference>
<dbReference type="Pfam" id="PF08511">
    <property type="entry name" value="COQ9"/>
    <property type="match status" value="1"/>
</dbReference>
<evidence type="ECO:0000256" key="1">
    <source>
        <dbReference type="ARBA" id="ARBA00004173"/>
    </source>
</evidence>
<evidence type="ECO:0000256" key="8">
    <source>
        <dbReference type="RuleBase" id="RU366063"/>
    </source>
</evidence>
<dbReference type="GO" id="GO:0006744">
    <property type="term" value="P:ubiquinone biosynthetic process"/>
    <property type="evidence" value="ECO:0007669"/>
    <property type="project" value="UniProtKB-UniRule"/>
</dbReference>
<keyword evidence="6 8" id="KW-0446">Lipid-binding</keyword>
<dbReference type="GO" id="GO:0008289">
    <property type="term" value="F:lipid binding"/>
    <property type="evidence" value="ECO:0007669"/>
    <property type="project" value="UniProtKB-UniRule"/>
</dbReference>
<keyword evidence="7 8" id="KW-0496">Mitochondrion</keyword>
<comment type="pathway">
    <text evidence="2 8">Cofactor biosynthesis; ubiquinone biosynthesis.</text>
</comment>
<evidence type="ECO:0000256" key="6">
    <source>
        <dbReference type="ARBA" id="ARBA00023121"/>
    </source>
</evidence>
<dbReference type="PANTHER" id="PTHR21427">
    <property type="entry name" value="UBIQUINONE BIOSYNTHESIS PROTEIN COQ9, MITOCHONDRIAL"/>
    <property type="match status" value="1"/>
</dbReference>
<comment type="subcellular location">
    <subcellularLocation>
        <location evidence="1 8">Mitochondrion</location>
    </subcellularLocation>
</comment>
<organism evidence="11 12">
    <name type="scientific">Strigomonas culicis</name>
    <dbReference type="NCBI Taxonomy" id="28005"/>
    <lineage>
        <taxon>Eukaryota</taxon>
        <taxon>Discoba</taxon>
        <taxon>Euglenozoa</taxon>
        <taxon>Kinetoplastea</taxon>
        <taxon>Metakinetoplastina</taxon>
        <taxon>Trypanosomatida</taxon>
        <taxon>Trypanosomatidae</taxon>
        <taxon>Strigomonadinae</taxon>
        <taxon>Strigomonas</taxon>
    </lineage>
</organism>
<keyword evidence="5" id="KW-0809">Transit peptide</keyword>
<dbReference type="UniPathway" id="UPA00232"/>
<reference evidence="11" key="2">
    <citation type="submission" date="2013-03" db="EMBL/GenBank/DDBJ databases">
        <authorList>
            <person name="Motta M.C.M."/>
            <person name="Martins A.C.A."/>
            <person name="Preta C.M.C.C."/>
            <person name="Silva R."/>
            <person name="de Souza S.S."/>
            <person name="Klein C.C."/>
            <person name="de Almeida L.G.P."/>
            <person name="Cunha O.L."/>
            <person name="Colabardini A.C."/>
            <person name="Lima B.A."/>
            <person name="Machado C.R."/>
            <person name="Soares C.M.A."/>
            <person name="de Menezes C.B.A."/>
            <person name="Bartolomeu D.C."/>
            <person name="Grisard E.C."/>
            <person name="Fantinatti-Garboggini F."/>
            <person name="Rodrigues-Luiz G.F."/>
            <person name="Wagner G."/>
            <person name="Goldman G.H."/>
            <person name="Fietto J.L.R."/>
            <person name="Ciapina L.P."/>
            <person name="Brocchi M."/>
            <person name="Elias M.C."/>
            <person name="Goldman M.H.S."/>
            <person name="Sagot M.-F."/>
            <person name="Pereira M."/>
            <person name="Stoco P.H."/>
            <person name="Teixeira S.M.R."/>
            <person name="de Mendonca-Neto R.P."/>
            <person name="Maciel T.E.F."/>
            <person name="Mendes T.A.O."/>
            <person name="Urmenyi T.P."/>
            <person name="Teixeira M.M.G."/>
            <person name="de Camargo E.F.P."/>
            <person name="de Sousa W."/>
            <person name="Schenkman S."/>
            <person name="de Vasconcelos A.T.R."/>
        </authorList>
    </citation>
    <scope>NUCLEOTIDE SEQUENCE</scope>
</reference>
<dbReference type="AlphaFoldDB" id="S9UXR4"/>
<evidence type="ECO:0000256" key="4">
    <source>
        <dbReference type="ARBA" id="ARBA00022688"/>
    </source>
</evidence>
<comment type="function">
    <text evidence="8">Membrane-associated protein that warps the membrane surface to access and bind aromatic isoprenes with high specificity, including ubiquinone (CoQ) isoprene intermediates and presents them directly to Coq7, therefore facilitating the Coq7-mediated hydroxylase step. Participates in the biosynthesis of coenzyme Q, also named ubiquinone, an essential lipid-soluble electron transporter for aerobic cellular respiration.</text>
</comment>
<gene>
    <name evidence="11" type="ORF">STCU_02133</name>
    <name evidence="10" type="ORF">STCU_07511</name>
</gene>
<dbReference type="InterPro" id="IPR013718">
    <property type="entry name" value="COQ9_C"/>
</dbReference>
<evidence type="ECO:0000256" key="3">
    <source>
        <dbReference type="ARBA" id="ARBA00010766"/>
    </source>
</evidence>
<comment type="similarity">
    <text evidence="3 8">Belongs to the COQ9 family.</text>
</comment>
<accession>S9UXR4</accession>
<keyword evidence="4 8" id="KW-0831">Ubiquinone biosynthesis</keyword>
<dbReference type="Proteomes" id="UP000015354">
    <property type="component" value="Unassembled WGS sequence"/>
</dbReference>
<evidence type="ECO:0000313" key="11">
    <source>
        <dbReference type="EMBL" id="EPY33608.1"/>
    </source>
</evidence>
<proteinExistence type="inferred from homology"/>
<evidence type="ECO:0000313" key="12">
    <source>
        <dbReference type="Proteomes" id="UP000015354"/>
    </source>
</evidence>
<comment type="caution">
    <text evidence="11">The sequence shown here is derived from an EMBL/GenBank/DDBJ whole genome shotgun (WGS) entry which is preliminary data.</text>
</comment>
<dbReference type="PANTHER" id="PTHR21427:SF19">
    <property type="entry name" value="UBIQUINONE BIOSYNTHESIS PROTEIN COQ9, MITOCHONDRIAL"/>
    <property type="match status" value="1"/>
</dbReference>
<evidence type="ECO:0000256" key="2">
    <source>
        <dbReference type="ARBA" id="ARBA00004749"/>
    </source>
</evidence>
<evidence type="ECO:0000259" key="9">
    <source>
        <dbReference type="Pfam" id="PF08511"/>
    </source>
</evidence>
<feature type="domain" description="COQ9 C-terminal" evidence="9">
    <location>
        <begin position="232"/>
        <end position="268"/>
    </location>
</feature>
<dbReference type="GO" id="GO:0005743">
    <property type="term" value="C:mitochondrial inner membrane"/>
    <property type="evidence" value="ECO:0007669"/>
    <property type="project" value="TreeGrafter"/>
</dbReference>
<evidence type="ECO:0000256" key="5">
    <source>
        <dbReference type="ARBA" id="ARBA00022946"/>
    </source>
</evidence>
<dbReference type="EMBL" id="ATMH01002133">
    <property type="protein sequence ID" value="EPY33608.1"/>
    <property type="molecule type" value="Genomic_DNA"/>
</dbReference>
<sequence length="275" mass="30735">MFATLSPELYHLRFSLLEQAKKHVPAVGFTNDALLKALNEVEHKSTVTPSTLSVMFERGFPAALVEYVAKDTTTITQKYLDEVYSSENIINTIVRNEEDYINNRFFPPTSKDVAASAIIKKLEALMPYCEKWPSAVGVEYQTQNIPYTLITLTEFVDSSSFYIERVENLNQLLLPAKQIIQSKVMSSYIPIGNEESSSSKSPLSNTAKFLRTFIAGVPLSSGPHMSTSNFSMDWYMKRAQLGFIYCTCVTSLLGDTSAGKAETKALAKKMTHCLF</sequence>
<evidence type="ECO:0000313" key="10">
    <source>
        <dbReference type="EMBL" id="EPY23729.1"/>
    </source>
</evidence>